<evidence type="ECO:0000256" key="2">
    <source>
        <dbReference type="ARBA" id="ARBA00022741"/>
    </source>
</evidence>
<dbReference type="Pfam" id="PF00071">
    <property type="entry name" value="Ras"/>
    <property type="match status" value="2"/>
</dbReference>
<dbReference type="PANTHER" id="PTHR47978">
    <property type="match status" value="1"/>
</dbReference>
<proteinExistence type="inferred from homology"/>
<protein>
    <recommendedName>
        <fullName evidence="5">Ras-related protein Rab-5A</fullName>
    </recommendedName>
</protein>
<dbReference type="SMART" id="SM00175">
    <property type="entry name" value="RAB"/>
    <property type="match status" value="1"/>
</dbReference>
<evidence type="ECO:0000313" key="4">
    <source>
        <dbReference type="Proteomes" id="UP000078046"/>
    </source>
</evidence>
<dbReference type="SMART" id="SM00173">
    <property type="entry name" value="RAS"/>
    <property type="match status" value="1"/>
</dbReference>
<keyword evidence="4" id="KW-1185">Reference proteome</keyword>
<keyword evidence="2" id="KW-0547">Nucleotide-binding</keyword>
<dbReference type="PROSITE" id="PS51419">
    <property type="entry name" value="RAB"/>
    <property type="match status" value="1"/>
</dbReference>
<comment type="similarity">
    <text evidence="1">Belongs to the small GTPase superfamily. Rab family.</text>
</comment>
<evidence type="ECO:0000313" key="3">
    <source>
        <dbReference type="EMBL" id="OAF71843.1"/>
    </source>
</evidence>
<organism evidence="3 4">
    <name type="scientific">Intoshia linei</name>
    <dbReference type="NCBI Taxonomy" id="1819745"/>
    <lineage>
        <taxon>Eukaryota</taxon>
        <taxon>Metazoa</taxon>
        <taxon>Spiralia</taxon>
        <taxon>Lophotrochozoa</taxon>
        <taxon>Mesozoa</taxon>
        <taxon>Orthonectida</taxon>
        <taxon>Rhopaluridae</taxon>
        <taxon>Intoshia</taxon>
    </lineage>
</organism>
<dbReference type="PRINTS" id="PR00449">
    <property type="entry name" value="RASTRNSFRMNG"/>
</dbReference>
<dbReference type="Gene3D" id="3.40.50.300">
    <property type="entry name" value="P-loop containing nucleotide triphosphate hydrolases"/>
    <property type="match status" value="2"/>
</dbReference>
<gene>
    <name evidence="3" type="ORF">A3Q56_00393</name>
</gene>
<dbReference type="OrthoDB" id="63533at2759"/>
<dbReference type="Proteomes" id="UP000078046">
    <property type="component" value="Unassembled WGS sequence"/>
</dbReference>
<dbReference type="InterPro" id="IPR001806">
    <property type="entry name" value="Small_GTPase"/>
</dbReference>
<comment type="caution">
    <text evidence="3">The sequence shown here is derived from an EMBL/GenBank/DDBJ whole genome shotgun (WGS) entry which is preliminary data.</text>
</comment>
<sequence>MSENTEVHFKLVLLGESAVGKSSIVIMFDKETFTETTESTVGAAFFTKLAIVEGRSIKYDSFERAKTWIEELHKQAATGIIIALCGNKNDLEDEREVETRAAALYAESENIIFMETSSKTNHNITEIFYEIAKKIPSPKVKNAQKNKSAIPTNNKIHKTIKYGCCSK</sequence>
<dbReference type="InterPro" id="IPR027417">
    <property type="entry name" value="P-loop_NTPase"/>
</dbReference>
<dbReference type="SMART" id="SM00174">
    <property type="entry name" value="RHO"/>
    <property type="match status" value="1"/>
</dbReference>
<dbReference type="EMBL" id="LWCA01000019">
    <property type="protein sequence ID" value="OAF71843.1"/>
    <property type="molecule type" value="Genomic_DNA"/>
</dbReference>
<dbReference type="GO" id="GO:0003924">
    <property type="term" value="F:GTPase activity"/>
    <property type="evidence" value="ECO:0007669"/>
    <property type="project" value="InterPro"/>
</dbReference>
<dbReference type="SUPFAM" id="SSF52540">
    <property type="entry name" value="P-loop containing nucleoside triphosphate hydrolases"/>
    <property type="match status" value="1"/>
</dbReference>
<evidence type="ECO:0008006" key="5">
    <source>
        <dbReference type="Google" id="ProtNLM"/>
    </source>
</evidence>
<evidence type="ECO:0000256" key="1">
    <source>
        <dbReference type="ARBA" id="ARBA00006270"/>
    </source>
</evidence>
<dbReference type="GO" id="GO:0005525">
    <property type="term" value="F:GTP binding"/>
    <property type="evidence" value="ECO:0007669"/>
    <property type="project" value="InterPro"/>
</dbReference>
<accession>A0A177BDS2</accession>
<reference evidence="3 4" key="1">
    <citation type="submission" date="2016-04" db="EMBL/GenBank/DDBJ databases">
        <title>The genome of Intoshia linei affirms orthonectids as highly simplified spiralians.</title>
        <authorList>
            <person name="Mikhailov K.V."/>
            <person name="Slusarev G.S."/>
            <person name="Nikitin M.A."/>
            <person name="Logacheva M.D."/>
            <person name="Penin A."/>
            <person name="Aleoshin V."/>
            <person name="Panchin Y.V."/>
        </authorList>
    </citation>
    <scope>NUCLEOTIDE SEQUENCE [LARGE SCALE GENOMIC DNA]</scope>
    <source>
        <strain evidence="3">Intl2013</strain>
        <tissue evidence="3">Whole animal</tissue>
    </source>
</reference>
<name>A0A177BDS2_9BILA</name>
<dbReference type="AlphaFoldDB" id="A0A177BDS2"/>